<evidence type="ECO:0000256" key="5">
    <source>
        <dbReference type="ARBA" id="ARBA00022842"/>
    </source>
</evidence>
<evidence type="ECO:0000313" key="12">
    <source>
        <dbReference type="Proteomes" id="UP001156898"/>
    </source>
</evidence>
<keyword evidence="12" id="KW-1185">Reference proteome</keyword>
<evidence type="ECO:0000313" key="11">
    <source>
        <dbReference type="EMBL" id="QLA46842.1"/>
    </source>
</evidence>
<proteinExistence type="inferred from homology"/>
<evidence type="ECO:0000256" key="1">
    <source>
        <dbReference type="ARBA" id="ARBA00012494"/>
    </source>
</evidence>
<dbReference type="PROSITE" id="PS50525">
    <property type="entry name" value="RDRP_SSRNA_NEG_SEG"/>
    <property type="match status" value="1"/>
</dbReference>
<evidence type="ECO:0000256" key="3">
    <source>
        <dbReference type="ARBA" id="ARBA00022679"/>
    </source>
</evidence>
<evidence type="ECO:0000256" key="8">
    <source>
        <dbReference type="ARBA" id="ARBA00031012"/>
    </source>
</evidence>
<dbReference type="Pfam" id="PF15518">
    <property type="entry name" value="L_protein_N"/>
    <property type="match status" value="1"/>
</dbReference>
<name>A0A7D5DS26_9VIRU</name>
<dbReference type="Pfam" id="PF21561">
    <property type="entry name" value="L_thumb_ring_vir"/>
    <property type="match status" value="1"/>
</dbReference>
<dbReference type="Proteomes" id="UP001156898">
    <property type="component" value="Genome"/>
</dbReference>
<evidence type="ECO:0000256" key="6">
    <source>
        <dbReference type="ARBA" id="ARBA00030285"/>
    </source>
</evidence>
<dbReference type="InterPro" id="IPR048547">
    <property type="entry name" value="L_thumb_ring_bunyavir"/>
</dbReference>
<dbReference type="RefSeq" id="YP_010840636.1">
    <property type="nucleotide sequence ID" value="NC_078889.1"/>
</dbReference>
<organism evidence="11 12">
    <name type="scientific">Orthobunyavirus turlockense</name>
    <dbReference type="NCBI Taxonomy" id="3052452"/>
    <lineage>
        <taxon>Viruses</taxon>
        <taxon>Riboviria</taxon>
        <taxon>Orthornavirae</taxon>
        <taxon>Negarnaviricota</taxon>
        <taxon>Polyploviricotina</taxon>
        <taxon>Bunyaviricetes</taxon>
        <taxon>Elliovirales</taxon>
        <taxon>Peribunyaviridae</taxon>
        <taxon>Orthobunyavirus</taxon>
    </lineage>
</organism>
<protein>
    <recommendedName>
        <fullName evidence="2">RNA-directed RNA polymerase L</fullName>
        <ecNumber evidence="1">2.7.7.48</ecNumber>
    </recommendedName>
    <alternativeName>
        <fullName evidence="6">Large structural protein</fullName>
    </alternativeName>
    <alternativeName>
        <fullName evidence="8">Replicase</fullName>
    </alternativeName>
    <alternativeName>
        <fullName evidence="7">Transcriptase</fullName>
    </alternativeName>
</protein>
<dbReference type="Gene3D" id="3.40.91.60">
    <property type="match status" value="1"/>
</dbReference>
<dbReference type="InterPro" id="IPR007099">
    <property type="entry name" value="RNA-dir_pol_NSvirus"/>
</dbReference>
<dbReference type="EMBL" id="MK896444">
    <property type="protein sequence ID" value="QLA46842.1"/>
    <property type="molecule type" value="Viral_cRNA"/>
</dbReference>
<dbReference type="InterPro" id="IPR029124">
    <property type="entry name" value="L_protein_N"/>
</dbReference>
<evidence type="ECO:0000256" key="2">
    <source>
        <dbReference type="ARBA" id="ARBA00018602"/>
    </source>
</evidence>
<reference evidence="11 12" key="1">
    <citation type="submission" date="2019-05" db="EMBL/GenBank/DDBJ databases">
        <title>Genomic Characterization of 104 Bunyaviruses in the Families Peribunyaviridae, Nairoviridae, and Phenuiviridae.</title>
        <authorList>
            <person name="Kapuscinski M."/>
            <person name="Bergren N."/>
            <person name="Russell B."/>
            <person name="Lee J."/>
            <person name="Borland E."/>
            <person name="King D."/>
            <person name="Burkhalter K."/>
            <person name="Stenglein M."/>
            <person name="Kading R."/>
        </authorList>
    </citation>
    <scope>NUCLEOTIDE SEQUENCE [LARGE SCALE GENOMIC DNA]</scope>
    <source>
        <strain evidence="11 12">USA 847-32</strain>
    </source>
</reference>
<dbReference type="GO" id="GO:0039694">
    <property type="term" value="P:viral RNA genome replication"/>
    <property type="evidence" value="ECO:0007669"/>
    <property type="project" value="InterPro"/>
</dbReference>
<evidence type="ECO:0000259" key="10">
    <source>
        <dbReference type="PROSITE" id="PS50525"/>
    </source>
</evidence>
<dbReference type="Pfam" id="PF04196">
    <property type="entry name" value="Bunya_RdRp"/>
    <property type="match status" value="1"/>
</dbReference>
<accession>A0A7D5DS26</accession>
<dbReference type="GO" id="GO:0016787">
    <property type="term" value="F:hydrolase activity"/>
    <property type="evidence" value="ECO:0007669"/>
    <property type="project" value="UniProtKB-KW"/>
</dbReference>
<comment type="similarity">
    <text evidence="9">Belongs to the Bunyavirales RNA polymerase family.</text>
</comment>
<dbReference type="EC" id="2.7.7.48" evidence="1"/>
<dbReference type="KEGG" id="vg:80553680"/>
<dbReference type="GO" id="GO:0006351">
    <property type="term" value="P:DNA-templated transcription"/>
    <property type="evidence" value="ECO:0007669"/>
    <property type="project" value="InterPro"/>
</dbReference>
<evidence type="ECO:0000256" key="7">
    <source>
        <dbReference type="ARBA" id="ARBA00030436"/>
    </source>
</evidence>
<keyword evidence="3" id="KW-0808">Transferase</keyword>
<evidence type="ECO:0000256" key="4">
    <source>
        <dbReference type="ARBA" id="ARBA00022801"/>
    </source>
</evidence>
<dbReference type="InterPro" id="IPR007322">
    <property type="entry name" value="RNA_pol_bunyavir"/>
</dbReference>
<dbReference type="GO" id="GO:0003968">
    <property type="term" value="F:RNA-directed RNA polymerase activity"/>
    <property type="evidence" value="ECO:0007669"/>
    <property type="project" value="UniProtKB-EC"/>
</dbReference>
<sequence>MLEQENERTLTELATLVHRAQEPADGKEAYNAILSKRHDYFGQVFCEAIGIPYRNDVKLEDILHECDQTVDTLNNKIPNITPDNFEFSQNILTIIDYKVAVNDDSADYTRDKYEKAVDEVKHLVPFPIRVCIVRIHPNTNRVTYSDNEFVRRFGHIAFNVDFTRYIQLVEELKEKFADSPEFMDMIAYGDVTFTANWCREGCQELYDHPIFEEFMTSMPEEFQKMFMKSLKSSCYTSERWDSNLKDVKRQTKERYDNFVSTNARELYSTDPEYSEPSKEEILKGWEEMTNRIKEQRNVVTNVNEQKPSAHFIWTANNSELPTSNSKKICALSKLLQSIELTTSFAEDFKRLGKLFDFSDDIASYEQHCEQLKRKARSNPGQIKNKKLEPKKVGNALVLWEQQFLLSAEEMGKENKLHLLKNFFGIGKHKQFSKKGLDQTEFEKPTILDFNDVEVKRSADLMMQNTKLYLSQKSSMHNTHPIIAEYMPEIKQCNDDTHITINEILSTKYWQCVTDISILMKNMLSVSQYNRHNTFRIATCANNALYGLIFPSADIKTKDSSIVYCIVAIHKEESGLFNPGALHATFKVPGGFLSISRAMRLDKKRCHRIVTSPGIFLTIATMLKGDNTTLNLSEVLNFALFTSLNVTKSMLSLTEPSRYMIMNSLAVSSHVREYIAEKFSPYTKTLFSVYMVEKIKNGCLNAFKQREKIKTRDIFLTDFDITQKGIQDNRDLCSIWFEGNVTLKEYLNQIYIVFYLNPKALHEKHHVMIDLLKTVVEIELDQRENIPETWSDVPKKQTVNLPILIHSLAKNLLLDTSYAHFLRSRIESRNNFRRTFATISTFTSSKSCIKQGNFHELKLKQCKRSKKALESETKRHRIANSNFVEESDQVLEVEHANYELMRKAIPDYIDVISTKVFDRLYELYKNNTITDEPVVTQIFNVMRNHKKFYFTYFNKGQKTAKDREIFVGEYEAKMCMYLVERIYKERSKTNPDEMISEPGDSKLKVLEKKAEQEIRFMVERMKYRNDELNKEIEDAKDNYVYNLDKIVALQTQKYKALKLEINADMSKWSAQDVFFKYFWSICLDPILYPEEKEHILFFFCNYMNKELIIPDEVICNILDQRKLYPNDIISQITDGLKSNHFNVKRNWLQGNFNYMSSYVHSVAMSVFKDIVKKSADLLEADVLIHSMVHSDDNQTSVTLIDNRICSKQYTAFVINTFEKICLTFGCQANMKKTYITNHIKEFVSLFNLYGEPFSVFGRFTLTAVGDCAYIGPYEDLASRISATQTAIKHGCPSSLAWLSISISQWMTYLTYNMLPGQQNDPLAILEIPRKQLPLELGGYVSAPLSLLALVGLEAGNVDFLVKLINKHVNPLLQREPIQDQCADIKNWDLKQLTKTELFKLKVLRYLVLDAEMDNTDIMGETSEMRGRSLLTPRKFTTAGSLRKLISFEDFQAIQDSDKGVDEIVEYMLANPALLVTKGESKNEYMNTVLYRYNSKKFKESLSIQNPTQLFLEQILFSHKPIVDYTGITEKFSNLNDGTILEDNPTIKGRMTFPDAFAQIKRDLLSLKITVQDIEIIVKFIILNDPMLVTAANAHILHVVGHSQQRLGSTACVMPEFRNLRMIKHSPALVLKCYNSGNLALPGVQERDMERDLNHLKSFIKETKMQEKMEQRIKKNQDDKKGRDIYFEIKELTRFYQVCYEYIKSTDYRVKVFILPARAVTQTDFCAILQGSLLEDKRWKIVQHLRPVTAGGHKGTIQPVISLDLRIAKEAINLICFFTDTFIDARFRRDFLLTACQEMYYKDRSLESLTEEIEKSNARVEFIPFLYRVGKLKQSDLDAYDAQKAGGRVTWNHWQATRTLNMGKIDFQIDTYKTHLHIIGEDQQLIIAELKVPKLTSNTITQAGYKLLNERHGFKFETMNEIVVRPKKYYITYQMKSKRQYVYKIFDTATLINERKNAAKYTGRESNPIVAVCEVIPMEEDEAPKISIDDIDMYNYDNDCVSMLKTSFQESAKMRRANLAKMQHFECVGSKMLKIRFININALMKDTTLMSLNYDNLVNVDLARFSKLLDCDGDVDTVEEGILCFSDDPMEQTTTEEIDAIPLFRVSYKISAPNRLTYKNAIRELIRREVTKFMETFTFIGGKFDCPENMGFISNICCIIQILHTNEWSTIMLNCIHICMIYLEKDAQFHNFVLNRIFFENMSPASGKLDYKKIKEFILGLRDRQSAPWNEIFTNFKAKCIVLLDQEITKIEQNTNFAELLALEGTDPQSVDFLDFDH</sequence>
<evidence type="ECO:0000256" key="9">
    <source>
        <dbReference type="ARBA" id="ARBA00034123"/>
    </source>
</evidence>
<feature type="domain" description="RdRp catalytic" evidence="10">
    <location>
        <begin position="1047"/>
        <end position="1233"/>
    </location>
</feature>
<dbReference type="GeneID" id="80553680"/>
<keyword evidence="5" id="KW-0460">Magnesium</keyword>
<keyword evidence="4" id="KW-0378">Hydrolase</keyword>